<dbReference type="EMBL" id="BAABCJ010000002">
    <property type="protein sequence ID" value="GAA3705377.1"/>
    <property type="molecule type" value="Genomic_DNA"/>
</dbReference>
<dbReference type="Gene3D" id="3.40.640.10">
    <property type="entry name" value="Type I PLP-dependent aspartate aminotransferase-like (Major domain)"/>
    <property type="match status" value="1"/>
</dbReference>
<dbReference type="InterPro" id="IPR015421">
    <property type="entry name" value="PyrdxlP-dep_Trfase_major"/>
</dbReference>
<dbReference type="RefSeq" id="WP_344883371.1">
    <property type="nucleotide sequence ID" value="NZ_BAABCJ010000002.1"/>
</dbReference>
<evidence type="ECO:0000313" key="6">
    <source>
        <dbReference type="EMBL" id="GAA3705377.1"/>
    </source>
</evidence>
<dbReference type="Pfam" id="PF00155">
    <property type="entry name" value="Aminotran_1_2"/>
    <property type="match status" value="1"/>
</dbReference>
<dbReference type="CDD" id="cd00609">
    <property type="entry name" value="AAT_like"/>
    <property type="match status" value="1"/>
</dbReference>
<dbReference type="PANTHER" id="PTHR42790">
    <property type="entry name" value="AMINOTRANSFERASE"/>
    <property type="match status" value="1"/>
</dbReference>
<evidence type="ECO:0000256" key="1">
    <source>
        <dbReference type="ARBA" id="ARBA00001933"/>
    </source>
</evidence>
<reference evidence="7" key="1">
    <citation type="journal article" date="2019" name="Int. J. Syst. Evol. Microbiol.">
        <title>The Global Catalogue of Microorganisms (GCM) 10K type strain sequencing project: providing services to taxonomists for standard genome sequencing and annotation.</title>
        <authorList>
            <consortium name="The Broad Institute Genomics Platform"/>
            <consortium name="The Broad Institute Genome Sequencing Center for Infectious Disease"/>
            <person name="Wu L."/>
            <person name="Ma J."/>
        </authorList>
    </citation>
    <scope>NUCLEOTIDE SEQUENCE [LARGE SCALE GENOMIC DNA]</scope>
    <source>
        <strain evidence="7">JCM 16961</strain>
    </source>
</reference>
<comment type="cofactor">
    <cofactor evidence="1">
        <name>pyridoxal 5'-phosphate</name>
        <dbReference type="ChEBI" id="CHEBI:597326"/>
    </cofactor>
</comment>
<evidence type="ECO:0000256" key="2">
    <source>
        <dbReference type="ARBA" id="ARBA00022576"/>
    </source>
</evidence>
<dbReference type="InterPro" id="IPR015424">
    <property type="entry name" value="PyrdxlP-dep_Trfase"/>
</dbReference>
<dbReference type="InterPro" id="IPR050859">
    <property type="entry name" value="Class-I_PLP-dep_aminotransf"/>
</dbReference>
<evidence type="ECO:0000313" key="7">
    <source>
        <dbReference type="Proteomes" id="UP001501536"/>
    </source>
</evidence>
<protein>
    <submittedName>
        <fullName evidence="6">PLP-dependent aminotransferase family protein</fullName>
    </submittedName>
</protein>
<dbReference type="PANTHER" id="PTHR42790:SF19">
    <property type="entry name" value="KYNURENINE_ALPHA-AMINOADIPATE AMINOTRANSFERASE, MITOCHONDRIAL"/>
    <property type="match status" value="1"/>
</dbReference>
<evidence type="ECO:0000259" key="5">
    <source>
        <dbReference type="Pfam" id="PF00155"/>
    </source>
</evidence>
<organism evidence="6 7">
    <name type="scientific">Zhihengliuella alba</name>
    <dbReference type="NCBI Taxonomy" id="547018"/>
    <lineage>
        <taxon>Bacteria</taxon>
        <taxon>Bacillati</taxon>
        <taxon>Actinomycetota</taxon>
        <taxon>Actinomycetes</taxon>
        <taxon>Micrococcales</taxon>
        <taxon>Micrococcaceae</taxon>
        <taxon>Zhihengliuella</taxon>
    </lineage>
</organism>
<proteinExistence type="predicted"/>
<dbReference type="GO" id="GO:0008483">
    <property type="term" value="F:transaminase activity"/>
    <property type="evidence" value="ECO:0007669"/>
    <property type="project" value="UniProtKB-KW"/>
</dbReference>
<comment type="caution">
    <text evidence="6">The sequence shown here is derived from an EMBL/GenBank/DDBJ whole genome shotgun (WGS) entry which is preliminary data.</text>
</comment>
<dbReference type="Gene3D" id="3.90.1150.10">
    <property type="entry name" value="Aspartate Aminotransferase, domain 1"/>
    <property type="match status" value="1"/>
</dbReference>
<name>A0ABP7DJS3_9MICC</name>
<gene>
    <name evidence="6" type="ORF">GCM10022377_18890</name>
</gene>
<keyword evidence="7" id="KW-1185">Reference proteome</keyword>
<dbReference type="InterPro" id="IPR015422">
    <property type="entry name" value="PyrdxlP-dep_Trfase_small"/>
</dbReference>
<dbReference type="Proteomes" id="UP001501536">
    <property type="component" value="Unassembled WGS sequence"/>
</dbReference>
<evidence type="ECO:0000256" key="4">
    <source>
        <dbReference type="ARBA" id="ARBA00022898"/>
    </source>
</evidence>
<sequence>MTSAQTGPRLARRAAGFTPSAVRDVWELSLQPGMISLAGGNPDLSLMDLDWMAEAAAEAIATRAGSTLQYGSGPGEAALREAIPEVMAAEGILAAPESIQVTSGSQMGLDLIVKLLCDPGDTVVAEGPTYVGALGVFGGAGVQVRHVAMDHDGMVPEDLERLLEELAAASRLPRFVYTVPNFHNPTGITLATARRRAVVEVCRRFGVPIVEDNPYGLLSFTEATRPSLHGLDPDNVLYLGSFSKILSPGLRVGWVCAPPWLRRELQLAAESTTISASGLSQALATAFVRQTPWRESVAAVAARYAERADALCRALEDSLPEGASFSRPAFSRPEGGFFSWVTLPEHWRANELLEAALERNVVFIQGASFFTDGQGAHQLRLAFCSVPPDGLREGVRRLAGAMEQYAAELAADPA</sequence>
<feature type="domain" description="Aminotransferase class I/classII large" evidence="5">
    <location>
        <begin position="34"/>
        <end position="398"/>
    </location>
</feature>
<dbReference type="InterPro" id="IPR004839">
    <property type="entry name" value="Aminotransferase_I/II_large"/>
</dbReference>
<dbReference type="SUPFAM" id="SSF53383">
    <property type="entry name" value="PLP-dependent transferases"/>
    <property type="match status" value="1"/>
</dbReference>
<evidence type="ECO:0000256" key="3">
    <source>
        <dbReference type="ARBA" id="ARBA00022679"/>
    </source>
</evidence>
<keyword evidence="4" id="KW-0663">Pyridoxal phosphate</keyword>
<accession>A0ABP7DJS3</accession>
<keyword evidence="3" id="KW-0808">Transferase</keyword>
<keyword evidence="2 6" id="KW-0032">Aminotransferase</keyword>